<feature type="region of interest" description="Disordered" evidence="1">
    <location>
        <begin position="1"/>
        <end position="82"/>
    </location>
</feature>
<feature type="compositionally biased region" description="Low complexity" evidence="1">
    <location>
        <begin position="45"/>
        <end position="57"/>
    </location>
</feature>
<dbReference type="EMBL" id="AP025591">
    <property type="protein sequence ID" value="BDG04948.1"/>
    <property type="molecule type" value="Genomic_DNA"/>
</dbReference>
<evidence type="ECO:0000313" key="3">
    <source>
        <dbReference type="Proteomes" id="UP001162891"/>
    </source>
</evidence>
<name>A0ABN6MZF0_9BACT</name>
<reference evidence="3" key="1">
    <citation type="journal article" date="2022" name="Int. J. Syst. Evol. Microbiol.">
        <title>Anaeromyxobacter oryzae sp. nov., Anaeromyxobacter diazotrophicus sp. nov. and Anaeromyxobacter paludicola sp. nov., isolated from paddy soils.</title>
        <authorList>
            <person name="Itoh H."/>
            <person name="Xu Z."/>
            <person name="Mise K."/>
            <person name="Masuda Y."/>
            <person name="Ushijima N."/>
            <person name="Hayakawa C."/>
            <person name="Shiratori Y."/>
            <person name="Senoo K."/>
        </authorList>
    </citation>
    <scope>NUCLEOTIDE SEQUENCE [LARGE SCALE GENOMIC DNA]</scope>
    <source>
        <strain evidence="3">Red232</strain>
    </source>
</reference>
<organism evidence="2 3">
    <name type="scientific">Anaeromyxobacter oryzae</name>
    <dbReference type="NCBI Taxonomy" id="2918170"/>
    <lineage>
        <taxon>Bacteria</taxon>
        <taxon>Pseudomonadati</taxon>
        <taxon>Myxococcota</taxon>
        <taxon>Myxococcia</taxon>
        <taxon>Myxococcales</taxon>
        <taxon>Cystobacterineae</taxon>
        <taxon>Anaeromyxobacteraceae</taxon>
        <taxon>Anaeromyxobacter</taxon>
    </lineage>
</organism>
<feature type="region of interest" description="Disordered" evidence="1">
    <location>
        <begin position="177"/>
        <end position="206"/>
    </location>
</feature>
<feature type="compositionally biased region" description="Basic and acidic residues" evidence="1">
    <location>
        <begin position="64"/>
        <end position="82"/>
    </location>
</feature>
<accession>A0ABN6MZF0</accession>
<dbReference type="RefSeq" id="WP_248353464.1">
    <property type="nucleotide sequence ID" value="NZ_AP025591.1"/>
</dbReference>
<evidence type="ECO:0000313" key="2">
    <source>
        <dbReference type="EMBL" id="BDG04948.1"/>
    </source>
</evidence>
<protein>
    <recommendedName>
        <fullName evidence="4">Scaffolding protein</fullName>
    </recommendedName>
</protein>
<evidence type="ECO:0008006" key="4">
    <source>
        <dbReference type="Google" id="ProtNLM"/>
    </source>
</evidence>
<sequence>MDDNTPTAPPVAPEATESPGTGGVEFARRVLGPPGSAVGPREPEGSASSDSGADSASTPGAARTARERIDEAKRARDLERREREVERWQKRFMTEEQQVAHQTADFRQDVRETIAADRDRWELVNSLGLVDRVIQYHHDVWAKYGQLIDPAEIADKIEEAALTNLVFAAKTKKLKAALAPPPPPRLERREVPPGTTETRRLDDTERMARAREAIDRALGRLK</sequence>
<gene>
    <name evidence="2" type="ORF">AMOR_39440</name>
</gene>
<proteinExistence type="predicted"/>
<dbReference type="Proteomes" id="UP001162891">
    <property type="component" value="Chromosome"/>
</dbReference>
<evidence type="ECO:0000256" key="1">
    <source>
        <dbReference type="SAM" id="MobiDB-lite"/>
    </source>
</evidence>
<keyword evidence="3" id="KW-1185">Reference proteome</keyword>
<feature type="compositionally biased region" description="Basic and acidic residues" evidence="1">
    <location>
        <begin position="185"/>
        <end position="206"/>
    </location>
</feature>